<reference evidence="2 3" key="1">
    <citation type="submission" date="2024-01" db="EMBL/GenBank/DDBJ databases">
        <title>Genomic insights into the taxonomy and metabolism of the cyanobacterium Pannus brasiliensis CCIBt3594.</title>
        <authorList>
            <person name="Machado M."/>
            <person name="Botero N.B."/>
            <person name="Andreote A.P.D."/>
            <person name="Feitosa A.M.T."/>
            <person name="Popin R."/>
            <person name="Sivonen K."/>
            <person name="Fiore M.F."/>
        </authorList>
    </citation>
    <scope>NUCLEOTIDE SEQUENCE [LARGE SCALE GENOMIC DNA]</scope>
    <source>
        <strain evidence="2 3">CCIBt3594</strain>
    </source>
</reference>
<evidence type="ECO:0000313" key="2">
    <source>
        <dbReference type="EMBL" id="MEG3436423.1"/>
    </source>
</evidence>
<dbReference type="InterPro" id="IPR036365">
    <property type="entry name" value="PGBD-like_sf"/>
</dbReference>
<protein>
    <submittedName>
        <fullName evidence="2">Peptidoglycan-binding protein</fullName>
    </submittedName>
</protein>
<dbReference type="Gene3D" id="1.10.101.10">
    <property type="entry name" value="PGBD-like superfamily/PGBD"/>
    <property type="match status" value="1"/>
</dbReference>
<proteinExistence type="predicted"/>
<sequence>MSEHLTVKEFSRKLLEPKQDGEQWVSTGFDKEIGLRTAQVPSCIENAVNNHWFRINDSYPPAEGEIALIAREIEQYAVLAVASPLIDDSERPLVGYRYFWLEKPADGEIDAVGTLLIWWTRNDRPRFGLKSFQEIESIQRQHYQQDFYSTKIYASYDLQRNLQFENLASSIQNTPYIFYGKNIFTHWHLHFFSWYLNQKHARPIAWAWNATVLENPDRFTLIACANEEYCQKNLDANKIKSGLVTTSILRDFSDNSPVQVKSIQALKKAFKEVSEDKNIPENFSTLVQELQLTDSTRWDWYTLIDATWLSGLPDSHSPIESKSIESKYKSLILLLHPQLQHTDLKLTISDWIDGLKFSGETVSRNEKSLFSYLSRFRRSSQPVLPINREGKVALDRQHELIQACRENQLAYAQIKNRLQKIIASLFLLLRSRNSSEDSEIITWLLLDYSDIWKESLETYANELFKKLNKAYLNQEPLSSQESDEFIEKVLDDLKHRKEKTNPPPDSLDSYDRIARILEKNKAYPIAAFFYQLGTGKVPETVWKNCTNLPEIIPLEKQVNPPEAGQPHKPVVIPNLVTAGIVFGIGATALGMVLEAWLRPIDRVLYSPLSENQSEIIPPDPVRELSLYLNLLESGDRRKDLQAKNIQNLANFQKQIADIKQRDQIVKSSLYNFLQQLTPPVKPQLDRTYPANEVTADPPLKSPEIALAKSFLKSLGLYTGDITPVWDQSTSTAIQEFQKKYGIESVGGNLGNDTWPELARMIQARQISEVAKNVQKILQESENYSQFKTRFDKLKQCKIPNSQTYSDCLAKIFK</sequence>
<comment type="caution">
    <text evidence="2">The sequence shown here is derived from an EMBL/GenBank/DDBJ whole genome shotgun (WGS) entry which is preliminary data.</text>
</comment>
<evidence type="ECO:0000313" key="3">
    <source>
        <dbReference type="Proteomes" id="UP001328733"/>
    </source>
</evidence>
<dbReference type="SUPFAM" id="SSF47090">
    <property type="entry name" value="PGBD-like"/>
    <property type="match status" value="1"/>
</dbReference>
<dbReference type="RefSeq" id="WP_332863878.1">
    <property type="nucleotide sequence ID" value="NZ_JBAFSM010000006.1"/>
</dbReference>
<dbReference type="Pfam" id="PF01471">
    <property type="entry name" value="PG_binding_1"/>
    <property type="match status" value="1"/>
</dbReference>
<feature type="domain" description="Peptidoglycan binding-like" evidence="1">
    <location>
        <begin position="701"/>
        <end position="754"/>
    </location>
</feature>
<name>A0AAW9QH63_9CHRO</name>
<dbReference type="Proteomes" id="UP001328733">
    <property type="component" value="Unassembled WGS sequence"/>
</dbReference>
<evidence type="ECO:0000259" key="1">
    <source>
        <dbReference type="Pfam" id="PF01471"/>
    </source>
</evidence>
<organism evidence="2 3">
    <name type="scientific">Pannus brasiliensis CCIBt3594</name>
    <dbReference type="NCBI Taxonomy" id="1427578"/>
    <lineage>
        <taxon>Bacteria</taxon>
        <taxon>Bacillati</taxon>
        <taxon>Cyanobacteriota</taxon>
        <taxon>Cyanophyceae</taxon>
        <taxon>Oscillatoriophycideae</taxon>
        <taxon>Chroococcales</taxon>
        <taxon>Microcystaceae</taxon>
        <taxon>Pannus</taxon>
    </lineage>
</organism>
<accession>A0AAW9QH63</accession>
<gene>
    <name evidence="2" type="ORF">V0288_04765</name>
</gene>
<keyword evidence="3" id="KW-1185">Reference proteome</keyword>
<dbReference type="InterPro" id="IPR002477">
    <property type="entry name" value="Peptidoglycan-bd-like"/>
</dbReference>
<dbReference type="EMBL" id="JBAFSM010000006">
    <property type="protein sequence ID" value="MEG3436423.1"/>
    <property type="molecule type" value="Genomic_DNA"/>
</dbReference>
<dbReference type="InterPro" id="IPR036366">
    <property type="entry name" value="PGBDSf"/>
</dbReference>
<dbReference type="AlphaFoldDB" id="A0AAW9QH63"/>